<feature type="region of interest" description="Disordered" evidence="1">
    <location>
        <begin position="233"/>
        <end position="287"/>
    </location>
</feature>
<feature type="compositionally biased region" description="Basic and acidic residues" evidence="1">
    <location>
        <begin position="238"/>
        <end position="247"/>
    </location>
</feature>
<sequence>MAKFLRAFIAADDRIPGITIVTDGNRIQRKFQKKYSGSSKTPDLAVWFVREDEDDPCRDDNKLGFVAEVGFSENYPSLVEDAKLWLEGKPEISIAMIVALEETPRYKCPVKGEGSDSLPQGPDILFEVKGEFGPVVLNGMVWAGEITDAFTEVWIRDPVTGLAIRNGDRINLLPPAELPQLEFKMSDFIDVSPDEDIVISFNWSRFRRGIRGNVKELAQDRYDRLMEKLLEDAEDGDGEYKEGENSPREPVSARNTPAREGTSTQGDVPELRRSARLKDKKAPSYRE</sequence>
<dbReference type="AlphaFoldDB" id="A0A9P8RLZ1"/>
<protein>
    <submittedName>
        <fullName evidence="2">Uncharacterized protein</fullName>
    </submittedName>
</protein>
<gene>
    <name evidence="2" type="ORF">GP486_005834</name>
</gene>
<feature type="compositionally biased region" description="Basic and acidic residues" evidence="1">
    <location>
        <begin position="269"/>
        <end position="287"/>
    </location>
</feature>
<dbReference type="Proteomes" id="UP000750711">
    <property type="component" value="Unassembled WGS sequence"/>
</dbReference>
<comment type="caution">
    <text evidence="2">The sequence shown here is derived from an EMBL/GenBank/DDBJ whole genome shotgun (WGS) entry which is preliminary data.</text>
</comment>
<dbReference type="EMBL" id="JAGHQM010001172">
    <property type="protein sequence ID" value="KAH0556238.1"/>
    <property type="molecule type" value="Genomic_DNA"/>
</dbReference>
<name>A0A9P8RLZ1_9PEZI</name>
<organism evidence="2 3">
    <name type="scientific">Trichoglossum hirsutum</name>
    <dbReference type="NCBI Taxonomy" id="265104"/>
    <lineage>
        <taxon>Eukaryota</taxon>
        <taxon>Fungi</taxon>
        <taxon>Dikarya</taxon>
        <taxon>Ascomycota</taxon>
        <taxon>Pezizomycotina</taxon>
        <taxon>Geoglossomycetes</taxon>
        <taxon>Geoglossales</taxon>
        <taxon>Geoglossaceae</taxon>
        <taxon>Trichoglossum</taxon>
    </lineage>
</organism>
<evidence type="ECO:0000313" key="2">
    <source>
        <dbReference type="EMBL" id="KAH0556238.1"/>
    </source>
</evidence>
<keyword evidence="3" id="KW-1185">Reference proteome</keyword>
<accession>A0A9P8RLZ1</accession>
<evidence type="ECO:0000313" key="3">
    <source>
        <dbReference type="Proteomes" id="UP000750711"/>
    </source>
</evidence>
<reference evidence="2" key="1">
    <citation type="submission" date="2021-03" db="EMBL/GenBank/DDBJ databases">
        <title>Comparative genomics and phylogenomic investigation of the class Geoglossomycetes provide insights into ecological specialization and systematics.</title>
        <authorList>
            <person name="Melie T."/>
            <person name="Pirro S."/>
            <person name="Miller A.N."/>
            <person name="Quandt A."/>
        </authorList>
    </citation>
    <scope>NUCLEOTIDE SEQUENCE</scope>
    <source>
        <strain evidence="2">CAQ_001_2017</strain>
    </source>
</reference>
<proteinExistence type="predicted"/>
<evidence type="ECO:0000256" key="1">
    <source>
        <dbReference type="SAM" id="MobiDB-lite"/>
    </source>
</evidence>